<comment type="caution">
    <text evidence="2">The sequence shown here is derived from an EMBL/GenBank/DDBJ whole genome shotgun (WGS) entry which is preliminary data.</text>
</comment>
<evidence type="ECO:0000313" key="3">
    <source>
        <dbReference type="Proteomes" id="UP000193986"/>
    </source>
</evidence>
<organism evidence="2 3">
    <name type="scientific">Naematelia encephala</name>
    <dbReference type="NCBI Taxonomy" id="71784"/>
    <lineage>
        <taxon>Eukaryota</taxon>
        <taxon>Fungi</taxon>
        <taxon>Dikarya</taxon>
        <taxon>Basidiomycota</taxon>
        <taxon>Agaricomycotina</taxon>
        <taxon>Tremellomycetes</taxon>
        <taxon>Tremellales</taxon>
        <taxon>Naemateliaceae</taxon>
        <taxon>Naematelia</taxon>
    </lineage>
</organism>
<feature type="compositionally biased region" description="Polar residues" evidence="1">
    <location>
        <begin position="1"/>
        <end position="29"/>
    </location>
</feature>
<reference evidence="2 3" key="1">
    <citation type="submission" date="2016-07" db="EMBL/GenBank/DDBJ databases">
        <title>Pervasive Adenine N6-methylation of Active Genes in Fungi.</title>
        <authorList>
            <consortium name="DOE Joint Genome Institute"/>
            <person name="Mondo S.J."/>
            <person name="Dannebaum R.O."/>
            <person name="Kuo R.C."/>
            <person name="Labutti K."/>
            <person name="Haridas S."/>
            <person name="Kuo A."/>
            <person name="Salamov A."/>
            <person name="Ahrendt S.R."/>
            <person name="Lipzen A."/>
            <person name="Sullivan W."/>
            <person name="Andreopoulos W.B."/>
            <person name="Clum A."/>
            <person name="Lindquist E."/>
            <person name="Daum C."/>
            <person name="Ramamoorthy G.K."/>
            <person name="Gryganskyi A."/>
            <person name="Culley D."/>
            <person name="Magnuson J.K."/>
            <person name="James T.Y."/>
            <person name="O'Malley M.A."/>
            <person name="Stajich J.E."/>
            <person name="Spatafora J.W."/>
            <person name="Visel A."/>
            <person name="Grigoriev I.V."/>
        </authorList>
    </citation>
    <scope>NUCLEOTIDE SEQUENCE [LARGE SCALE GENOMIC DNA]</scope>
    <source>
        <strain evidence="2 3">68-887.2</strain>
    </source>
</reference>
<dbReference type="EMBL" id="MCFC01000023">
    <property type="protein sequence ID" value="ORY29816.1"/>
    <property type="molecule type" value="Genomic_DNA"/>
</dbReference>
<dbReference type="AlphaFoldDB" id="A0A1Y2B529"/>
<evidence type="ECO:0000256" key="1">
    <source>
        <dbReference type="SAM" id="MobiDB-lite"/>
    </source>
</evidence>
<proteinExistence type="predicted"/>
<dbReference type="InParanoid" id="A0A1Y2B529"/>
<keyword evidence="3" id="KW-1185">Reference proteome</keyword>
<sequence length="355" mass="38368">MSSVPTPGGVSASTSLEISHASDTNEQQPSLSSSGSKFLDSLLRSVNDPCGHLQAVVYRYPGEAKEWHHAVVQPYKEEILHLNRADLTDFLNSSDIYHNSSQGCYWRAGFEKEDYGYLLSRDDVLPKTRKEVRTIATTLGLDSAQSGGSRTSARTVGSIQSVGELWDRLDGLSQQGSGGPSAAMTTQPVEESADQGMESEPAGTSGLAETSSTEQPPSLSDAGVRLVRALRKTANAAARFASATNAEDELEIPMIGPLVSLERNRDFTYLTMVPTFPEFVYVNSTELPDFVRKHRTLTFRFPLQFDKSNTDDGGKINFVLSETDLAPATITQLDDLETRLNSAGSAASIASSTGF</sequence>
<name>A0A1Y2B529_9TREE</name>
<dbReference type="Proteomes" id="UP000193986">
    <property type="component" value="Unassembled WGS sequence"/>
</dbReference>
<feature type="region of interest" description="Disordered" evidence="1">
    <location>
        <begin position="170"/>
        <end position="220"/>
    </location>
</feature>
<evidence type="ECO:0000313" key="2">
    <source>
        <dbReference type="EMBL" id="ORY29816.1"/>
    </source>
</evidence>
<feature type="region of interest" description="Disordered" evidence="1">
    <location>
        <begin position="1"/>
        <end position="35"/>
    </location>
</feature>
<gene>
    <name evidence="2" type="ORF">BCR39DRAFT_558934</name>
</gene>
<feature type="compositionally biased region" description="Polar residues" evidence="1">
    <location>
        <begin position="207"/>
        <end position="218"/>
    </location>
</feature>
<accession>A0A1Y2B529</accession>
<protein>
    <submittedName>
        <fullName evidence="2">Uncharacterized protein</fullName>
    </submittedName>
</protein>